<accession>A0ABP1RM83</accession>
<name>A0ABP1RM83_9HEXA</name>
<dbReference type="InterPro" id="IPR011009">
    <property type="entry name" value="Kinase-like_dom_sf"/>
</dbReference>
<dbReference type="PANTHER" id="PTHR12149">
    <property type="entry name" value="FRUCTOSAMINE 3 KINASE-RELATED PROTEIN"/>
    <property type="match status" value="1"/>
</dbReference>
<comment type="catalytic activity">
    <reaction evidence="2">
        <text>N(6)-D-ribulosyl-L-lysyl-[protein] + ATP = N(6)-(3-O-phospho-D-ribulosyl)-L-lysyl-[protein] + ADP + H(+)</text>
        <dbReference type="Rhea" id="RHEA:48432"/>
        <dbReference type="Rhea" id="RHEA-COMP:12103"/>
        <dbReference type="Rhea" id="RHEA-COMP:12104"/>
        <dbReference type="ChEBI" id="CHEBI:15378"/>
        <dbReference type="ChEBI" id="CHEBI:30616"/>
        <dbReference type="ChEBI" id="CHEBI:90418"/>
        <dbReference type="ChEBI" id="CHEBI:90420"/>
        <dbReference type="ChEBI" id="CHEBI:456216"/>
        <dbReference type="EC" id="2.7.1.172"/>
    </reaction>
    <physiologicalReaction direction="left-to-right" evidence="2">
        <dbReference type="Rhea" id="RHEA:48433"/>
    </physiologicalReaction>
</comment>
<evidence type="ECO:0000313" key="5">
    <source>
        <dbReference type="Proteomes" id="UP001642540"/>
    </source>
</evidence>
<evidence type="ECO:0000256" key="1">
    <source>
        <dbReference type="ARBA" id="ARBA00011961"/>
    </source>
</evidence>
<dbReference type="EC" id="2.7.1.172" evidence="1"/>
<dbReference type="SUPFAM" id="SSF56112">
    <property type="entry name" value="Protein kinase-like (PK-like)"/>
    <property type="match status" value="1"/>
</dbReference>
<evidence type="ECO:0000256" key="2">
    <source>
        <dbReference type="ARBA" id="ARBA00048655"/>
    </source>
</evidence>
<comment type="similarity">
    <text evidence="3">Belongs to the fructosamine kinase family.</text>
</comment>
<reference evidence="4 5" key="1">
    <citation type="submission" date="2024-08" db="EMBL/GenBank/DDBJ databases">
        <authorList>
            <person name="Cucini C."/>
            <person name="Frati F."/>
        </authorList>
    </citation>
    <scope>NUCLEOTIDE SEQUENCE [LARGE SCALE GENOMIC DNA]</scope>
</reference>
<evidence type="ECO:0000313" key="4">
    <source>
        <dbReference type="EMBL" id="CAL8130698.1"/>
    </source>
</evidence>
<evidence type="ECO:0000256" key="3">
    <source>
        <dbReference type="PIRNR" id="PIRNR006221"/>
    </source>
</evidence>
<sequence>MEAAVKRALGTNVFKPTGSGGGGCISKGSSYFTDKGTVFVKSNFKNGAKGMFNGEKVGLDAITATSSIRCPKAIAVVTIDDSNPLAALVMENLEMGYSKGSTQAKLGEQLAKMHLHNKMLLEEKETDNCGCVRKTGEEEIDFQIPVTKFGFYVPTSCGFISQENNWRDNWATFYVEEKLQPNIDILNEKKLDKQLNELWPPCRTKILETLQKLGKIVPALLHGDLWSGNIASVDGEPVIFDPASFYGHSEYDFGIARMFGGFTSDFFKAYHKVIPKASGFEQRLDMYELYHHINHWVHFGSSYRGSSLDLMRRIANS</sequence>
<dbReference type="PIRSF" id="PIRSF006221">
    <property type="entry name" value="Ketosamine-3-kinase"/>
    <property type="match status" value="1"/>
</dbReference>
<proteinExistence type="inferred from homology"/>
<dbReference type="InterPro" id="IPR016477">
    <property type="entry name" value="Fructo-/Ketosamine-3-kinase"/>
</dbReference>
<comment type="caution">
    <text evidence="4">The sequence shown here is derived from an EMBL/GenBank/DDBJ whole genome shotgun (WGS) entry which is preliminary data.</text>
</comment>
<protein>
    <recommendedName>
        <fullName evidence="1">protein-ribulosamine 3-kinase</fullName>
        <ecNumber evidence="1">2.7.1.172</ecNumber>
    </recommendedName>
</protein>
<dbReference type="Pfam" id="PF03881">
    <property type="entry name" value="Fructosamin_kin"/>
    <property type="match status" value="2"/>
</dbReference>
<keyword evidence="5" id="KW-1185">Reference proteome</keyword>
<gene>
    <name evidence="4" type="ORF">ODALV1_LOCUS23844</name>
</gene>
<dbReference type="Gene3D" id="3.90.1200.10">
    <property type="match status" value="1"/>
</dbReference>
<dbReference type="EMBL" id="CAXLJM020000083">
    <property type="protein sequence ID" value="CAL8130698.1"/>
    <property type="molecule type" value="Genomic_DNA"/>
</dbReference>
<keyword evidence="3" id="KW-0808">Transferase</keyword>
<dbReference type="PANTHER" id="PTHR12149:SF8">
    <property type="entry name" value="PROTEIN-RIBULOSAMINE 3-KINASE"/>
    <property type="match status" value="1"/>
</dbReference>
<dbReference type="Gene3D" id="3.30.200.20">
    <property type="entry name" value="Phosphorylase Kinase, domain 1"/>
    <property type="match status" value="1"/>
</dbReference>
<dbReference type="Proteomes" id="UP001642540">
    <property type="component" value="Unassembled WGS sequence"/>
</dbReference>
<organism evidence="4 5">
    <name type="scientific">Orchesella dallaii</name>
    <dbReference type="NCBI Taxonomy" id="48710"/>
    <lineage>
        <taxon>Eukaryota</taxon>
        <taxon>Metazoa</taxon>
        <taxon>Ecdysozoa</taxon>
        <taxon>Arthropoda</taxon>
        <taxon>Hexapoda</taxon>
        <taxon>Collembola</taxon>
        <taxon>Entomobryomorpha</taxon>
        <taxon>Entomobryoidea</taxon>
        <taxon>Orchesellidae</taxon>
        <taxon>Orchesellinae</taxon>
        <taxon>Orchesella</taxon>
    </lineage>
</organism>
<keyword evidence="3" id="KW-0418">Kinase</keyword>